<accession>A0A1G6YDU1</accession>
<gene>
    <name evidence="4" type="ORF">SAMN04488694_12933</name>
    <name evidence="3" type="ORF">SAMN05192552_106412</name>
</gene>
<dbReference type="Pfam" id="PF02517">
    <property type="entry name" value="Rce1-like"/>
    <property type="match status" value="1"/>
</dbReference>
<feature type="transmembrane region" description="Helical" evidence="1">
    <location>
        <begin position="37"/>
        <end position="62"/>
    </location>
</feature>
<evidence type="ECO:0000313" key="3">
    <source>
        <dbReference type="EMBL" id="SDD88540.1"/>
    </source>
</evidence>
<dbReference type="PANTHER" id="PTHR39430:SF1">
    <property type="entry name" value="PROTEASE"/>
    <property type="match status" value="1"/>
</dbReference>
<feature type="domain" description="CAAX prenyl protease 2/Lysostaphin resistance protein A-like" evidence="2">
    <location>
        <begin position="81"/>
        <end position="178"/>
    </location>
</feature>
<dbReference type="RefSeq" id="WP_217650155.1">
    <property type="nucleotide sequence ID" value="NZ_FMZP01000064.1"/>
</dbReference>
<keyword evidence="5" id="KW-1185">Reference proteome</keyword>
<feature type="transmembrane region" description="Helical" evidence="1">
    <location>
        <begin position="74"/>
        <end position="94"/>
    </location>
</feature>
<evidence type="ECO:0000313" key="6">
    <source>
        <dbReference type="Proteomes" id="UP000324021"/>
    </source>
</evidence>
<proteinExistence type="predicted"/>
<dbReference type="AlphaFoldDB" id="A0A1G6YDU1"/>
<feature type="transmembrane region" description="Helical" evidence="1">
    <location>
        <begin position="114"/>
        <end position="135"/>
    </location>
</feature>
<keyword evidence="1" id="KW-1133">Transmembrane helix</keyword>
<keyword evidence="1" id="KW-0472">Membrane</keyword>
<feature type="transmembrane region" description="Helical" evidence="1">
    <location>
        <begin position="147"/>
        <end position="176"/>
    </location>
</feature>
<evidence type="ECO:0000259" key="2">
    <source>
        <dbReference type="Pfam" id="PF02517"/>
    </source>
</evidence>
<dbReference type="GO" id="GO:0004175">
    <property type="term" value="F:endopeptidase activity"/>
    <property type="evidence" value="ECO:0007669"/>
    <property type="project" value="UniProtKB-ARBA"/>
</dbReference>
<dbReference type="EMBL" id="FMZP01000064">
    <property type="protein sequence ID" value="SDD88540.1"/>
    <property type="molecule type" value="Genomic_DNA"/>
</dbReference>
<dbReference type="GO" id="GO:0080120">
    <property type="term" value="P:CAAX-box protein maturation"/>
    <property type="evidence" value="ECO:0007669"/>
    <property type="project" value="UniProtKB-ARBA"/>
</dbReference>
<evidence type="ECO:0000256" key="1">
    <source>
        <dbReference type="SAM" id="Phobius"/>
    </source>
</evidence>
<dbReference type="InterPro" id="IPR003675">
    <property type="entry name" value="Rce1/LyrA-like_dom"/>
</dbReference>
<keyword evidence="1" id="KW-0812">Transmembrane</keyword>
<organism evidence="3 6">
    <name type="scientific">Natrinema hispanicum</name>
    <dbReference type="NCBI Taxonomy" id="392421"/>
    <lineage>
        <taxon>Archaea</taxon>
        <taxon>Methanobacteriati</taxon>
        <taxon>Methanobacteriota</taxon>
        <taxon>Stenosarchaea group</taxon>
        <taxon>Halobacteria</taxon>
        <taxon>Halobacteriales</taxon>
        <taxon>Natrialbaceae</taxon>
        <taxon>Natrinema</taxon>
    </lineage>
</organism>
<dbReference type="STRING" id="392421.SAMN04488694_12933"/>
<dbReference type="EMBL" id="FOIC01000029">
    <property type="protein sequence ID" value="SEU03381.1"/>
    <property type="molecule type" value="Genomic_DNA"/>
</dbReference>
<reference evidence="4" key="2">
    <citation type="submission" date="2016-10" db="EMBL/GenBank/DDBJ databases">
        <authorList>
            <person name="de Groot N.N."/>
        </authorList>
    </citation>
    <scope>NUCLEOTIDE SEQUENCE [LARGE SCALE GENOMIC DNA]</scope>
    <source>
        <strain evidence="4">CDM_6</strain>
    </source>
</reference>
<sequence>MIGIAGVFIGAVLVSSRLIDRRPATGYGLSFDRQWLQMFAVGGLAATLINAGAVAVGLGADWVTVAGIAQTPGVISFLPAMVIVFGYIMVAGLWEEFIFRGVLLKNIAEGVNGYVRNEIAIGIALAINCIVFAFLHGGKVTHLSHYGYYLLAGLVLGGVYVLTGELALSMGFHIFYNYTQSAVFGLGVSQQTPELLVLNLVGPTQYIGEEGFVHVGATAVGGLLLLGYVYWMDGELRIHDRLTRWTSTV</sequence>
<dbReference type="Proteomes" id="UP000199320">
    <property type="component" value="Unassembled WGS sequence"/>
</dbReference>
<feature type="transmembrane region" description="Helical" evidence="1">
    <location>
        <begin position="211"/>
        <end position="231"/>
    </location>
</feature>
<dbReference type="Proteomes" id="UP000324021">
    <property type="component" value="Unassembled WGS sequence"/>
</dbReference>
<evidence type="ECO:0000313" key="5">
    <source>
        <dbReference type="Proteomes" id="UP000199320"/>
    </source>
</evidence>
<dbReference type="PANTHER" id="PTHR39430">
    <property type="entry name" value="MEMBRANE-ASSOCIATED PROTEASE-RELATED"/>
    <property type="match status" value="1"/>
</dbReference>
<protein>
    <recommendedName>
        <fullName evidence="2">CAAX prenyl protease 2/Lysostaphin resistance protein A-like domain-containing protein</fullName>
    </recommendedName>
</protein>
<name>A0A1G6YDU1_9EURY</name>
<dbReference type="OrthoDB" id="331240at2157"/>
<reference evidence="5 6" key="1">
    <citation type="submission" date="2016-10" db="EMBL/GenBank/DDBJ databases">
        <authorList>
            <person name="Varghese N."/>
            <person name="Submissions S."/>
        </authorList>
    </citation>
    <scope>NUCLEOTIDE SEQUENCE [LARGE SCALE GENOMIC DNA]</scope>
    <source>
        <strain evidence="3 6">CDM_1</strain>
        <strain evidence="5">CDM_6</strain>
    </source>
</reference>
<evidence type="ECO:0000313" key="4">
    <source>
        <dbReference type="EMBL" id="SEU03381.1"/>
    </source>
</evidence>